<dbReference type="AlphaFoldDB" id="A0A6A6V570"/>
<dbReference type="PROSITE" id="PS51382">
    <property type="entry name" value="SPX"/>
    <property type="match status" value="1"/>
</dbReference>
<dbReference type="PROSITE" id="PS50088">
    <property type="entry name" value="ANK_REPEAT"/>
    <property type="match status" value="3"/>
</dbReference>
<dbReference type="GO" id="GO:0006629">
    <property type="term" value="P:lipid metabolic process"/>
    <property type="evidence" value="ECO:0007669"/>
    <property type="project" value="InterPro"/>
</dbReference>
<evidence type="ECO:0000259" key="5">
    <source>
        <dbReference type="PROSITE" id="PS51704"/>
    </source>
</evidence>
<evidence type="ECO:0000256" key="1">
    <source>
        <dbReference type="ARBA" id="ARBA00022737"/>
    </source>
</evidence>
<dbReference type="CDD" id="cd14483">
    <property type="entry name" value="SPX_PHO81_NUC-2_like"/>
    <property type="match status" value="1"/>
</dbReference>
<dbReference type="PROSITE" id="PS50297">
    <property type="entry name" value="ANK_REP_REGION"/>
    <property type="match status" value="1"/>
</dbReference>
<dbReference type="Proteomes" id="UP000799440">
    <property type="component" value="Unassembled WGS sequence"/>
</dbReference>
<evidence type="ECO:0000259" key="4">
    <source>
        <dbReference type="PROSITE" id="PS51382"/>
    </source>
</evidence>
<evidence type="ECO:0000256" key="2">
    <source>
        <dbReference type="ARBA" id="ARBA00023043"/>
    </source>
</evidence>
<dbReference type="Gene3D" id="1.25.40.20">
    <property type="entry name" value="Ankyrin repeat-containing domain"/>
    <property type="match status" value="1"/>
</dbReference>
<gene>
    <name evidence="6" type="ORF">M011DRAFT_469297</name>
</gene>
<dbReference type="SMART" id="SM00248">
    <property type="entry name" value="ANK"/>
    <property type="match status" value="7"/>
</dbReference>
<proteinExistence type="predicted"/>
<evidence type="ECO:0000256" key="3">
    <source>
        <dbReference type="PROSITE-ProRule" id="PRU00023"/>
    </source>
</evidence>
<accession>A0A6A6V570</accession>
<dbReference type="Gene3D" id="3.20.20.190">
    <property type="entry name" value="Phosphatidylinositol (PI) phosphodiesterase"/>
    <property type="match status" value="1"/>
</dbReference>
<evidence type="ECO:0000313" key="7">
    <source>
        <dbReference type="Proteomes" id="UP000799440"/>
    </source>
</evidence>
<dbReference type="InterPro" id="IPR030395">
    <property type="entry name" value="GP_PDE_dom"/>
</dbReference>
<dbReference type="InterPro" id="IPR036770">
    <property type="entry name" value="Ankyrin_rpt-contain_sf"/>
</dbReference>
<evidence type="ECO:0000313" key="6">
    <source>
        <dbReference type="EMBL" id="KAF2745635.1"/>
    </source>
</evidence>
<dbReference type="InterPro" id="IPR057506">
    <property type="entry name" value="C2_GPCPD1"/>
</dbReference>
<sequence>MKFGKHIQKQQLEISEYADGFVDYKALKKLIKRLIASPSLAPQSAGSLRPLGPQTDARNALQANKDTFFFHVERELDKVNNFYAQKEAELRNRLSSLLEMKRVLQQHPQSLSQLSSQYAALDEGLRHVIAGLDKLWQFVEVNGTAFTKIIKKWDKASKSRVKQLDLSRAYEARTSFRRGVIEDLSNQATQALFEFHDWVEGNKKPHAPVENGLEIAVGPADLNQELEDRIIQAIETSNTQEMENCLSRMSQIEDARARISRAFLSTVEKAPETALQTLINTRLVNLHQGDEMNRRNCLHKAAICGRREVLKLGLEGNVDAHTADVFGRVPLHYACMHGHVGLAEELIDAAPDTINAPDHDNFTPLIHAIRHSRLACVQVLLACGAHISPLGPSKHIPLNLACQYSSLEVVELLLQRDAELLPDGQGLYPQHLVARFGKVPEMLLLLRKYGADLDQADKLDQWTPLFHAASEGHVSCVQTLLNCQVNVDIVDEKGLSAMYYAAWEGHWECMKLLESVGHGVGLVGRSPRISLATSLTAPDALNQPGDAGGIPDFALPPPILPSRSLGHMYLDTKTLVIISFEQLGEEAVRFYNESKYPGVARLNIASDSYQFIPRSIRLPVEDDGSISFQVDSLDTFAIDFSVYTSSGSRKIARGVASSRVFTLNGQSSGRCTLELQDPQLRTAAGLTFDFLVIKPFRGDRLDLRYFPTYWREMSDLGPQSRGFIAKTSVQGQYLRLYVQLTGDGIPVLLPEWTVGTTLPGTGSRPVNVAPGVNTLSYEQIVAILGGQHSLLEALQARNLPMLPYVQPDDIAQTHAPLNRCGISLRDALALLPTDVKVELHILRPNKSEVEQLRLGSVPDMNDYVDAILSVVFAHARELRGKGFLDYDSTATRFVFSSTDQQICAAINWKQPNYPVFLCNSQDPSLLADGETMLSIRDAVRIARDNNLVGLMCSARLLDRVPALVHSIKSAGLLLVSDASRIEGDTEGGRMDGRIPKDVDGHEENGMLDFRRVSL</sequence>
<evidence type="ECO:0008006" key="8">
    <source>
        <dbReference type="Google" id="ProtNLM"/>
    </source>
</evidence>
<name>A0A6A6V570_9PLEO</name>
<protein>
    <recommendedName>
        <fullName evidence="8">Ankyrin repeat protein nuc-2</fullName>
    </recommendedName>
</protein>
<dbReference type="PROSITE" id="PS51704">
    <property type="entry name" value="GP_PDE"/>
    <property type="match status" value="1"/>
</dbReference>
<dbReference type="PANTHER" id="PTHR24198:SF165">
    <property type="entry name" value="ANKYRIN REPEAT-CONTAINING PROTEIN-RELATED"/>
    <property type="match status" value="1"/>
</dbReference>
<feature type="repeat" description="ANK" evidence="3">
    <location>
        <begin position="425"/>
        <end position="458"/>
    </location>
</feature>
<keyword evidence="2 3" id="KW-0040">ANK repeat</keyword>
<feature type="domain" description="SPX" evidence="4">
    <location>
        <begin position="1"/>
        <end position="167"/>
    </location>
</feature>
<dbReference type="InterPro" id="IPR017946">
    <property type="entry name" value="PLC-like_Pdiesterase_TIM-brl"/>
</dbReference>
<dbReference type="Pfam" id="PF25329">
    <property type="entry name" value="C2_GDE1"/>
    <property type="match status" value="1"/>
</dbReference>
<feature type="repeat" description="ANK" evidence="3">
    <location>
        <begin position="460"/>
        <end position="492"/>
    </location>
</feature>
<feature type="repeat" description="ANK" evidence="3">
    <location>
        <begin position="326"/>
        <end position="352"/>
    </location>
</feature>
<feature type="domain" description="GP-PDE" evidence="5">
    <location>
        <begin position="698"/>
        <end position="1013"/>
    </location>
</feature>
<organism evidence="6 7">
    <name type="scientific">Sporormia fimetaria CBS 119925</name>
    <dbReference type="NCBI Taxonomy" id="1340428"/>
    <lineage>
        <taxon>Eukaryota</taxon>
        <taxon>Fungi</taxon>
        <taxon>Dikarya</taxon>
        <taxon>Ascomycota</taxon>
        <taxon>Pezizomycotina</taxon>
        <taxon>Dothideomycetes</taxon>
        <taxon>Pleosporomycetidae</taxon>
        <taxon>Pleosporales</taxon>
        <taxon>Sporormiaceae</taxon>
        <taxon>Sporormia</taxon>
    </lineage>
</organism>
<dbReference type="Pfam" id="PF03009">
    <property type="entry name" value="GDPD"/>
    <property type="match status" value="1"/>
</dbReference>
<dbReference type="PANTHER" id="PTHR24198">
    <property type="entry name" value="ANKYRIN REPEAT AND PROTEIN KINASE DOMAIN-CONTAINING PROTEIN"/>
    <property type="match status" value="1"/>
</dbReference>
<reference evidence="6" key="1">
    <citation type="journal article" date="2020" name="Stud. Mycol.">
        <title>101 Dothideomycetes genomes: a test case for predicting lifestyles and emergence of pathogens.</title>
        <authorList>
            <person name="Haridas S."/>
            <person name="Albert R."/>
            <person name="Binder M."/>
            <person name="Bloem J."/>
            <person name="Labutti K."/>
            <person name="Salamov A."/>
            <person name="Andreopoulos B."/>
            <person name="Baker S."/>
            <person name="Barry K."/>
            <person name="Bills G."/>
            <person name="Bluhm B."/>
            <person name="Cannon C."/>
            <person name="Castanera R."/>
            <person name="Culley D."/>
            <person name="Daum C."/>
            <person name="Ezra D."/>
            <person name="Gonzalez J."/>
            <person name="Henrissat B."/>
            <person name="Kuo A."/>
            <person name="Liang C."/>
            <person name="Lipzen A."/>
            <person name="Lutzoni F."/>
            <person name="Magnuson J."/>
            <person name="Mondo S."/>
            <person name="Nolan M."/>
            <person name="Ohm R."/>
            <person name="Pangilinan J."/>
            <person name="Park H.-J."/>
            <person name="Ramirez L."/>
            <person name="Alfaro M."/>
            <person name="Sun H."/>
            <person name="Tritt A."/>
            <person name="Yoshinaga Y."/>
            <person name="Zwiers L.-H."/>
            <person name="Turgeon B."/>
            <person name="Goodwin S."/>
            <person name="Spatafora J."/>
            <person name="Crous P."/>
            <person name="Grigoriev I."/>
        </authorList>
    </citation>
    <scope>NUCLEOTIDE SEQUENCE</scope>
    <source>
        <strain evidence="6">CBS 119925</strain>
    </source>
</reference>
<dbReference type="InterPro" id="IPR002110">
    <property type="entry name" value="Ankyrin_rpt"/>
</dbReference>
<keyword evidence="1" id="KW-0677">Repeat</keyword>
<dbReference type="GO" id="GO:0008081">
    <property type="term" value="F:phosphoric diester hydrolase activity"/>
    <property type="evidence" value="ECO:0007669"/>
    <property type="project" value="InterPro"/>
</dbReference>
<dbReference type="SUPFAM" id="SSF51695">
    <property type="entry name" value="PLC-like phosphodiesterases"/>
    <property type="match status" value="1"/>
</dbReference>
<dbReference type="InterPro" id="IPR004331">
    <property type="entry name" value="SPX_dom"/>
</dbReference>
<dbReference type="Pfam" id="PF12796">
    <property type="entry name" value="Ank_2"/>
    <property type="match status" value="2"/>
</dbReference>
<dbReference type="OrthoDB" id="1577640at2759"/>
<keyword evidence="7" id="KW-1185">Reference proteome</keyword>
<dbReference type="EMBL" id="MU006581">
    <property type="protein sequence ID" value="KAF2745635.1"/>
    <property type="molecule type" value="Genomic_DNA"/>
</dbReference>
<dbReference type="SUPFAM" id="SSF48403">
    <property type="entry name" value="Ankyrin repeat"/>
    <property type="match status" value="1"/>
</dbReference>